<protein>
    <submittedName>
        <fullName evidence="3">Alpha/beta hydrolase</fullName>
    </submittedName>
</protein>
<proteinExistence type="predicted"/>
<evidence type="ECO:0000259" key="2">
    <source>
        <dbReference type="Pfam" id="PF20434"/>
    </source>
</evidence>
<evidence type="ECO:0000313" key="3">
    <source>
        <dbReference type="EMBL" id="RZQ63154.1"/>
    </source>
</evidence>
<dbReference type="InterPro" id="IPR049492">
    <property type="entry name" value="BD-FAE-like_dom"/>
</dbReference>
<organism evidence="3 4">
    <name type="scientific">Amycolatopsis suaedae</name>
    <dbReference type="NCBI Taxonomy" id="2510978"/>
    <lineage>
        <taxon>Bacteria</taxon>
        <taxon>Bacillati</taxon>
        <taxon>Actinomycetota</taxon>
        <taxon>Actinomycetes</taxon>
        <taxon>Pseudonocardiales</taxon>
        <taxon>Pseudonocardiaceae</taxon>
        <taxon>Amycolatopsis</taxon>
    </lineage>
</organism>
<dbReference type="Pfam" id="PF20434">
    <property type="entry name" value="BD-FAE"/>
    <property type="match status" value="1"/>
</dbReference>
<dbReference type="InterPro" id="IPR050300">
    <property type="entry name" value="GDXG_lipolytic_enzyme"/>
</dbReference>
<dbReference type="PANTHER" id="PTHR48081">
    <property type="entry name" value="AB HYDROLASE SUPERFAMILY PROTEIN C4A8.06C"/>
    <property type="match status" value="1"/>
</dbReference>
<keyword evidence="1 3" id="KW-0378">Hydrolase</keyword>
<dbReference type="PANTHER" id="PTHR48081:SF33">
    <property type="entry name" value="KYNURENINE FORMAMIDASE"/>
    <property type="match status" value="1"/>
</dbReference>
<keyword evidence="4" id="KW-1185">Reference proteome</keyword>
<dbReference type="OrthoDB" id="9803828at2"/>
<feature type="domain" description="BD-FAE-like" evidence="2">
    <location>
        <begin position="152"/>
        <end position="357"/>
    </location>
</feature>
<dbReference type="Gene3D" id="3.40.50.1820">
    <property type="entry name" value="alpha/beta hydrolase"/>
    <property type="match status" value="1"/>
</dbReference>
<sequence>MRPGFPVRRALTLALAANALRPMRARSTAIPAFFAGWLTAELAPQLLAVTAADVAAHTARHGLRRPSDRVGLALAGLSAAGLGALITGARRADREMTDALTEALGQDYADRLEPAEPSAFLRQLAWPFRMSDPRVRRDRDIAYAPGGRRFLLDVYRPVEPVSGAPVLLQIHGGAWVIGNKDQQGIPLMLHMARRGWVCVAVNYPLSPASAWPEHVVGVKRAMAWVRENIADYGGDPSFVAATGGSAGGHLAALLALTAGDDRFQPGFTGADTSVQACVPHYGVYDFAATSGSRASAARLRLLSRRVVGKDPVRFLDDYVASSPLDRITDAAPPFLVIHGAHDTIVPVREARLFTERLREVSANPVAYAEISGAQHAFDVFPSIRSAHVVRGVRQFLEWTYLNREVTRESAPPRR</sequence>
<comment type="caution">
    <text evidence="3">The sequence shown here is derived from an EMBL/GenBank/DDBJ whole genome shotgun (WGS) entry which is preliminary data.</text>
</comment>
<dbReference type="EMBL" id="SFCC01000007">
    <property type="protein sequence ID" value="RZQ63154.1"/>
    <property type="molecule type" value="Genomic_DNA"/>
</dbReference>
<dbReference type="SUPFAM" id="SSF53474">
    <property type="entry name" value="alpha/beta-Hydrolases"/>
    <property type="match status" value="1"/>
</dbReference>
<dbReference type="GO" id="GO:0016787">
    <property type="term" value="F:hydrolase activity"/>
    <property type="evidence" value="ECO:0007669"/>
    <property type="project" value="UniProtKB-KW"/>
</dbReference>
<dbReference type="RefSeq" id="WP_130476158.1">
    <property type="nucleotide sequence ID" value="NZ_SFCC01000007.1"/>
</dbReference>
<name>A0A4Q7JAD8_9PSEU</name>
<gene>
    <name evidence="3" type="ORF">EWH70_15860</name>
</gene>
<dbReference type="AlphaFoldDB" id="A0A4Q7JAD8"/>
<evidence type="ECO:0000313" key="4">
    <source>
        <dbReference type="Proteomes" id="UP000292003"/>
    </source>
</evidence>
<dbReference type="InterPro" id="IPR029058">
    <property type="entry name" value="AB_hydrolase_fold"/>
</dbReference>
<evidence type="ECO:0000256" key="1">
    <source>
        <dbReference type="ARBA" id="ARBA00022801"/>
    </source>
</evidence>
<dbReference type="Proteomes" id="UP000292003">
    <property type="component" value="Unassembled WGS sequence"/>
</dbReference>
<reference evidence="3 4" key="1">
    <citation type="submission" date="2019-02" db="EMBL/GenBank/DDBJ databases">
        <title>Draft genome sequence of Amycolatopsis sp. 8-3EHSu isolated from roots of Suaeda maritima.</title>
        <authorList>
            <person name="Duangmal K."/>
            <person name="Chantavorakit T."/>
        </authorList>
    </citation>
    <scope>NUCLEOTIDE SEQUENCE [LARGE SCALE GENOMIC DNA]</scope>
    <source>
        <strain evidence="3 4">8-3EHSu</strain>
    </source>
</reference>
<accession>A0A4Q7JAD8</accession>